<organism evidence="1 2">
    <name type="scientific">Acetobacter musti</name>
    <dbReference type="NCBI Taxonomy" id="864732"/>
    <lineage>
        <taxon>Bacteria</taxon>
        <taxon>Pseudomonadati</taxon>
        <taxon>Pseudomonadota</taxon>
        <taxon>Alphaproteobacteria</taxon>
        <taxon>Acetobacterales</taxon>
        <taxon>Acetobacteraceae</taxon>
        <taxon>Acetobacter</taxon>
    </lineage>
</organism>
<reference evidence="1 2" key="1">
    <citation type="journal article" date="2020" name="Int. J. Syst. Evol. Microbiol.">
        <title>Novel acetic acid bacteria from cider fermentations: Acetobacter conturbans sp. nov. and Acetobacter fallax sp. nov.</title>
        <authorList>
            <person name="Sombolestani A.S."/>
            <person name="Cleenwerck I."/>
            <person name="Cnockaert M."/>
            <person name="Borremans W."/>
            <person name="Wieme A.D."/>
            <person name="De Vuyst L."/>
            <person name="Vandamme P."/>
        </authorList>
    </citation>
    <scope>NUCLEOTIDE SEQUENCE [LARGE SCALE GENOMIC DNA]</scope>
    <source>
        <strain evidence="1 2">LMG 30640</strain>
    </source>
</reference>
<proteinExistence type="predicted"/>
<protein>
    <submittedName>
        <fullName evidence="1">Uncharacterized protein</fullName>
    </submittedName>
</protein>
<dbReference type="RefSeq" id="WP_173582921.1">
    <property type="nucleotide sequence ID" value="NZ_WOTB01000008.1"/>
</dbReference>
<keyword evidence="2" id="KW-1185">Reference proteome</keyword>
<comment type="caution">
    <text evidence="1">The sequence shown here is derived from an EMBL/GenBank/DDBJ whole genome shotgun (WGS) entry which is preliminary data.</text>
</comment>
<dbReference type="EMBL" id="WOTB01000008">
    <property type="protein sequence ID" value="NHN84519.1"/>
    <property type="molecule type" value="Genomic_DNA"/>
</dbReference>
<dbReference type="Proteomes" id="UP000635278">
    <property type="component" value="Unassembled WGS sequence"/>
</dbReference>
<evidence type="ECO:0000313" key="1">
    <source>
        <dbReference type="EMBL" id="NHN84519.1"/>
    </source>
</evidence>
<evidence type="ECO:0000313" key="2">
    <source>
        <dbReference type="Proteomes" id="UP000635278"/>
    </source>
</evidence>
<accession>A0ABX0JSE9</accession>
<name>A0ABX0JSE9_9PROT</name>
<sequence>MGEGICDPFRVQGRALFCLLFAKYINGFLKASEAAAFFGKGGAQKLLLLFITDLS</sequence>
<gene>
    <name evidence="1" type="ORF">GOB93_07660</name>
</gene>